<feature type="domain" description="Zn(2)-C6 fungal-type" evidence="3">
    <location>
        <begin position="680"/>
        <end position="712"/>
    </location>
</feature>
<keyword evidence="1" id="KW-0539">Nucleus</keyword>
<dbReference type="SMART" id="SM00066">
    <property type="entry name" value="GAL4"/>
    <property type="match status" value="1"/>
</dbReference>
<feature type="compositionally biased region" description="Polar residues" evidence="2">
    <location>
        <begin position="1"/>
        <end position="23"/>
    </location>
</feature>
<evidence type="ECO:0000313" key="4">
    <source>
        <dbReference type="EMBL" id="QBZ57137.1"/>
    </source>
</evidence>
<feature type="compositionally biased region" description="Low complexity" evidence="2">
    <location>
        <begin position="514"/>
        <end position="528"/>
    </location>
</feature>
<dbReference type="AlphaFoldDB" id="A0A4P7N3T1"/>
<feature type="region of interest" description="Disordered" evidence="2">
    <location>
        <begin position="410"/>
        <end position="470"/>
    </location>
</feature>
<dbReference type="GO" id="GO:0008270">
    <property type="term" value="F:zinc ion binding"/>
    <property type="evidence" value="ECO:0007669"/>
    <property type="project" value="InterPro"/>
</dbReference>
<gene>
    <name evidence="4" type="ORF">PoMZ_02059</name>
</gene>
<feature type="region of interest" description="Disordered" evidence="2">
    <location>
        <begin position="717"/>
        <end position="742"/>
    </location>
</feature>
<dbReference type="Proteomes" id="UP000294847">
    <property type="component" value="Chromosome 2"/>
</dbReference>
<dbReference type="CDD" id="cd00067">
    <property type="entry name" value="GAL4"/>
    <property type="match status" value="1"/>
</dbReference>
<feature type="compositionally biased region" description="Polar residues" evidence="2">
    <location>
        <begin position="502"/>
        <end position="511"/>
    </location>
</feature>
<reference evidence="4 5" key="1">
    <citation type="journal article" date="2019" name="Mol. Biol. Evol.">
        <title>Blast fungal genomes show frequent chromosomal changes, gene gains and losses, and effector gene turnover.</title>
        <authorList>
            <person name="Gomez Luciano L.B."/>
            <person name="Jason Tsai I."/>
            <person name="Chuma I."/>
            <person name="Tosa Y."/>
            <person name="Chen Y.H."/>
            <person name="Li J.Y."/>
            <person name="Li M.Y."/>
            <person name="Jade Lu M.Y."/>
            <person name="Nakayashiki H."/>
            <person name="Li W.H."/>
        </authorList>
    </citation>
    <scope>NUCLEOTIDE SEQUENCE [LARGE SCALE GENOMIC DNA]</scope>
    <source>
        <strain evidence="4">MZ5-1-6</strain>
    </source>
</reference>
<dbReference type="GO" id="GO:0000981">
    <property type="term" value="F:DNA-binding transcription factor activity, RNA polymerase II-specific"/>
    <property type="evidence" value="ECO:0007669"/>
    <property type="project" value="InterPro"/>
</dbReference>
<feature type="compositionally biased region" description="Polar residues" evidence="2">
    <location>
        <begin position="415"/>
        <end position="430"/>
    </location>
</feature>
<feature type="compositionally biased region" description="Low complexity" evidence="2">
    <location>
        <begin position="604"/>
        <end position="639"/>
    </location>
</feature>
<proteinExistence type="predicted"/>
<dbReference type="PROSITE" id="PS50048">
    <property type="entry name" value="ZN2_CY6_FUNGAL_2"/>
    <property type="match status" value="1"/>
</dbReference>
<organism evidence="4 5">
    <name type="scientific">Pyricularia oryzae</name>
    <name type="common">Rice blast fungus</name>
    <name type="synonym">Magnaporthe oryzae</name>
    <dbReference type="NCBI Taxonomy" id="318829"/>
    <lineage>
        <taxon>Eukaryota</taxon>
        <taxon>Fungi</taxon>
        <taxon>Dikarya</taxon>
        <taxon>Ascomycota</taxon>
        <taxon>Pezizomycotina</taxon>
        <taxon>Sordariomycetes</taxon>
        <taxon>Sordariomycetidae</taxon>
        <taxon>Magnaporthales</taxon>
        <taxon>Pyriculariaceae</taxon>
        <taxon>Pyricularia</taxon>
    </lineage>
</organism>
<feature type="region of interest" description="Disordered" evidence="2">
    <location>
        <begin position="587"/>
        <end position="698"/>
    </location>
</feature>
<evidence type="ECO:0000256" key="2">
    <source>
        <dbReference type="SAM" id="MobiDB-lite"/>
    </source>
</evidence>
<feature type="compositionally biased region" description="Polar residues" evidence="2">
    <location>
        <begin position="341"/>
        <end position="357"/>
    </location>
</feature>
<dbReference type="InterPro" id="IPR001138">
    <property type="entry name" value="Zn2Cys6_DnaBD"/>
</dbReference>
<feature type="compositionally biased region" description="Polar residues" evidence="2">
    <location>
        <begin position="132"/>
        <end position="147"/>
    </location>
</feature>
<protein>
    <recommendedName>
        <fullName evidence="3">Zn(2)-C6 fungal-type domain-containing protein</fullName>
    </recommendedName>
</protein>
<name>A0A4P7N3T1_PYROR</name>
<feature type="region of interest" description="Disordered" evidence="2">
    <location>
        <begin position="97"/>
        <end position="165"/>
    </location>
</feature>
<sequence length="778" mass="82878">MTPTSRCRSSSSNVQGFTGPQKPNHTRIIGHSKANIPSWVPKDQESLVVRENCCQTISLPPPSSIHRSFAPPPPPLMELLSLVTSIETSARAPYLSVYGATDKDPNPRAHSNIPISSGAYPSPTTAEMDMSPVSNGTNGGHSASASPQPEPKNVRFELVSSESPQHRARLPMRVQIYPHDATESIVTTVKNFYGLYSSPTSSKGVSFEDEAGNTMIARYENFRNNMVVYVRVIEEPTASAGSFGAHSYHHPNAVGAQMYFSPDAYGSQAGSHVQHEAHLSRPASRTSRRRSPSPNIGRSARSTSVGTNNSGAPKSRSRSTKYRGDGGESHNGYSSGDGAPGSNSGRNKDQIGNTEISVENIVEGGRRKRAKFESSELPLFAPPQMPAATSNPSVSPARRVEHHRASLPFVHPGQNPFTNPRPLQSPQSNGNGFGHPGAFVTPSAESRRTRGSVGYPSGNGVGPSAGILPTPDPTVGSCMSEEDKDVAIQLMRLGEISNISHGRTSASTLDDTFSGRADAASSAGATSDADSESEDEQPPARRQKLDVDGASKSIYPTTESHLVGPQNGFEIQGHTGGFHHGLNEGLMGAPRTKPNTNMLQQNGTKPKTMPAPSAKPKAPKAIKTSKSSNSTKNKKPTTNAHNGPMSPASLPASRKPSITSNGSVLGIGDEDQPDLSSKPRCQRCRKSKKGCDRQRPCGRCKDAGIPAELCISEDEGNGRKGRYGRHMGVPIKTDEAPAPQQPPLFQHQQTLLPAAPIAPAILPPISAMPLDKNKKRKR</sequence>
<feature type="region of interest" description="Disordered" evidence="2">
    <location>
        <begin position="557"/>
        <end position="576"/>
    </location>
</feature>
<evidence type="ECO:0000259" key="3">
    <source>
        <dbReference type="PROSITE" id="PS50048"/>
    </source>
</evidence>
<feature type="compositionally biased region" description="Polar residues" evidence="2">
    <location>
        <begin position="300"/>
        <end position="312"/>
    </location>
</feature>
<feature type="region of interest" description="Disordered" evidence="2">
    <location>
        <begin position="502"/>
        <end position="550"/>
    </location>
</feature>
<feature type="region of interest" description="Disordered" evidence="2">
    <location>
        <begin position="266"/>
        <end position="362"/>
    </location>
</feature>
<feature type="region of interest" description="Disordered" evidence="2">
    <location>
        <begin position="1"/>
        <end position="27"/>
    </location>
</feature>
<dbReference type="EMBL" id="CP034205">
    <property type="protein sequence ID" value="QBZ57137.1"/>
    <property type="molecule type" value="Genomic_DNA"/>
</dbReference>
<evidence type="ECO:0000313" key="5">
    <source>
        <dbReference type="Proteomes" id="UP000294847"/>
    </source>
</evidence>
<feature type="compositionally biased region" description="Basic and acidic residues" evidence="2">
    <location>
        <begin position="689"/>
        <end position="698"/>
    </location>
</feature>
<accession>A0A4P7N3T1</accession>
<evidence type="ECO:0000256" key="1">
    <source>
        <dbReference type="ARBA" id="ARBA00023242"/>
    </source>
</evidence>
<feature type="compositionally biased region" description="Polar residues" evidence="2">
    <location>
        <begin position="593"/>
        <end position="603"/>
    </location>
</feature>